<dbReference type="EMBL" id="LR131271">
    <property type="protein sequence ID" value="VDR26614.1"/>
    <property type="molecule type" value="Genomic_DNA"/>
</dbReference>
<proteinExistence type="predicted"/>
<protein>
    <submittedName>
        <fullName evidence="1">Uncharacterized protein conserved in bacteria</fullName>
    </submittedName>
</protein>
<dbReference type="InterPro" id="IPR010732">
    <property type="entry name" value="T6SS_TssG-like"/>
</dbReference>
<gene>
    <name evidence="1" type="ORF">NCTC13098_02965</name>
</gene>
<organism evidence="1 2">
    <name type="scientific">Raoultella terrigena</name>
    <name type="common">Klebsiella terrigena</name>
    <dbReference type="NCBI Taxonomy" id="577"/>
    <lineage>
        <taxon>Bacteria</taxon>
        <taxon>Pseudomonadati</taxon>
        <taxon>Pseudomonadota</taxon>
        <taxon>Gammaproteobacteria</taxon>
        <taxon>Enterobacterales</taxon>
        <taxon>Enterobacteriaceae</taxon>
        <taxon>Klebsiella/Raoultella group</taxon>
        <taxon>Raoultella</taxon>
    </lineage>
</organism>
<sequence>MRLPTRNAEGIRQLVSLLAPDTTATIISPDPVKIQVAQRSDLRASRRVALSQRATLGKTGKEACSRILLVLATNSQQEAADWLPGGQLHADLKVLLRVYLGYRSDVRLRLTVPVSALPEPRLGHKCRIQLGRTGVLGLKGDRSGKRHPFDRQPWLLRQGWTVSRFLWHWMAVIASISTTLHSGRNHFMITVFPAAGRSARVLWPACWLRAGTDSHRWHHQRDQIHFLQKNKDTASRL</sequence>
<dbReference type="Pfam" id="PF06996">
    <property type="entry name" value="T6SS_TssG"/>
    <property type="match status" value="1"/>
</dbReference>
<dbReference type="PANTHER" id="PTHR35564:SF3">
    <property type="entry name" value="TYPE VI SECRETION SYSTEM BASEPLATE SUBUNIT TSSG"/>
    <property type="match status" value="1"/>
</dbReference>
<reference evidence="1 2" key="1">
    <citation type="submission" date="2018-12" db="EMBL/GenBank/DDBJ databases">
        <authorList>
            <consortium name="Pathogen Informatics"/>
        </authorList>
    </citation>
    <scope>NUCLEOTIDE SEQUENCE [LARGE SCALE GENOMIC DNA]</scope>
    <source>
        <strain evidence="1 2">NCTC13098</strain>
    </source>
</reference>
<evidence type="ECO:0000313" key="1">
    <source>
        <dbReference type="EMBL" id="VDR26614.1"/>
    </source>
</evidence>
<dbReference type="Proteomes" id="UP000274346">
    <property type="component" value="Chromosome"/>
</dbReference>
<dbReference type="KEGG" id="rtg:NCTC13098_02965"/>
<evidence type="ECO:0000313" key="2">
    <source>
        <dbReference type="Proteomes" id="UP000274346"/>
    </source>
</evidence>
<dbReference type="PANTHER" id="PTHR35564">
    <property type="match status" value="1"/>
</dbReference>
<dbReference type="AlphaFoldDB" id="A0A3P8IWU4"/>
<accession>A0A3P8IWU4</accession>
<name>A0A3P8IWU4_RAOTE</name>